<sequence length="243" mass="27785">MDILGTRISATNLDECLEMLQSKKAEIRGQYICAANVHTTVYAKEHPAYQKIQNNSLMTLPDGKPLSIVGRKKGFPHMERITGPDFMEAVLSVSEKNQWSHYFYGNTSENIQLLCANIKTKYPNLKIVGCEPSVYRPLTEEEEKALIHRINAAAPDFVWVGLGAPIQEQFCAKLACETKSLWIGVGGAFNIIAGVIPRAPEWMQRCCLEWLYRLLKEPRRLFKRYLISNSKFVWYLVNEKRSQ</sequence>
<dbReference type="PANTHER" id="PTHR34136">
    <property type="match status" value="1"/>
</dbReference>
<dbReference type="AlphaFoldDB" id="A0A9D2AE60"/>
<accession>A0A9D2AE60</accession>
<organism evidence="3 4">
    <name type="scientific">Candidatus Allofournierella pullicola</name>
    <dbReference type="NCBI Taxonomy" id="2838596"/>
    <lineage>
        <taxon>Bacteria</taxon>
        <taxon>Bacillati</taxon>
        <taxon>Bacillota</taxon>
        <taxon>Clostridia</taxon>
        <taxon>Eubacteriales</taxon>
        <taxon>Oscillospiraceae</taxon>
        <taxon>Allofournierella</taxon>
    </lineage>
</organism>
<dbReference type="PANTHER" id="PTHR34136:SF1">
    <property type="entry name" value="UDP-N-ACETYL-D-MANNOSAMINURONIC ACID TRANSFERASE"/>
    <property type="match status" value="1"/>
</dbReference>
<proteinExistence type="predicted"/>
<dbReference type="CDD" id="cd06533">
    <property type="entry name" value="Glyco_transf_WecG_TagA"/>
    <property type="match status" value="1"/>
</dbReference>
<evidence type="ECO:0000256" key="2">
    <source>
        <dbReference type="ARBA" id="ARBA00022679"/>
    </source>
</evidence>
<dbReference type="InterPro" id="IPR004629">
    <property type="entry name" value="WecG_TagA_CpsF"/>
</dbReference>
<evidence type="ECO:0000256" key="1">
    <source>
        <dbReference type="ARBA" id="ARBA00022676"/>
    </source>
</evidence>
<evidence type="ECO:0000313" key="3">
    <source>
        <dbReference type="EMBL" id="HIX06488.1"/>
    </source>
</evidence>
<comment type="caution">
    <text evidence="3">The sequence shown here is derived from an EMBL/GenBank/DDBJ whole genome shotgun (WGS) entry which is preliminary data.</text>
</comment>
<reference evidence="3" key="1">
    <citation type="journal article" date="2021" name="PeerJ">
        <title>Extensive microbial diversity within the chicken gut microbiome revealed by metagenomics and culture.</title>
        <authorList>
            <person name="Gilroy R."/>
            <person name="Ravi A."/>
            <person name="Getino M."/>
            <person name="Pursley I."/>
            <person name="Horton D.L."/>
            <person name="Alikhan N.F."/>
            <person name="Baker D."/>
            <person name="Gharbi K."/>
            <person name="Hall N."/>
            <person name="Watson M."/>
            <person name="Adriaenssens E.M."/>
            <person name="Foster-Nyarko E."/>
            <person name="Jarju S."/>
            <person name="Secka A."/>
            <person name="Antonio M."/>
            <person name="Oren A."/>
            <person name="Chaudhuri R.R."/>
            <person name="La Ragione R."/>
            <person name="Hildebrand F."/>
            <person name="Pallen M.J."/>
        </authorList>
    </citation>
    <scope>NUCLEOTIDE SEQUENCE</scope>
    <source>
        <strain evidence="3">2239</strain>
    </source>
</reference>
<dbReference type="GO" id="GO:0016758">
    <property type="term" value="F:hexosyltransferase activity"/>
    <property type="evidence" value="ECO:0007669"/>
    <property type="project" value="TreeGrafter"/>
</dbReference>
<protein>
    <submittedName>
        <fullName evidence="3">WecB/TagA/CpsF family glycosyltransferase</fullName>
    </submittedName>
</protein>
<dbReference type="EMBL" id="DXFW01000036">
    <property type="protein sequence ID" value="HIX06488.1"/>
    <property type="molecule type" value="Genomic_DNA"/>
</dbReference>
<keyword evidence="1" id="KW-0328">Glycosyltransferase</keyword>
<dbReference type="Proteomes" id="UP000824193">
    <property type="component" value="Unassembled WGS sequence"/>
</dbReference>
<evidence type="ECO:0000313" key="4">
    <source>
        <dbReference type="Proteomes" id="UP000824193"/>
    </source>
</evidence>
<dbReference type="Pfam" id="PF03808">
    <property type="entry name" value="Glyco_tran_WecG"/>
    <property type="match status" value="1"/>
</dbReference>
<name>A0A9D2AE60_9FIRM</name>
<reference evidence="3" key="2">
    <citation type="submission" date="2021-04" db="EMBL/GenBank/DDBJ databases">
        <authorList>
            <person name="Gilroy R."/>
        </authorList>
    </citation>
    <scope>NUCLEOTIDE SEQUENCE</scope>
    <source>
        <strain evidence="3">2239</strain>
    </source>
</reference>
<keyword evidence="2" id="KW-0808">Transferase</keyword>
<gene>
    <name evidence="3" type="ORF">H9865_10415</name>
</gene>
<dbReference type="NCBIfam" id="TIGR00696">
    <property type="entry name" value="wecG_tagA_cpsF"/>
    <property type="match status" value="1"/>
</dbReference>